<reference evidence="2 3" key="1">
    <citation type="journal article" date="2015" name="Nature">
        <title>rRNA introns, odd ribosomes, and small enigmatic genomes across a large radiation of phyla.</title>
        <authorList>
            <person name="Brown C.T."/>
            <person name="Hug L.A."/>
            <person name="Thomas B.C."/>
            <person name="Sharon I."/>
            <person name="Castelle C.J."/>
            <person name="Singh A."/>
            <person name="Wilkins M.J."/>
            <person name="Williams K.H."/>
            <person name="Banfield J.F."/>
        </authorList>
    </citation>
    <scope>NUCLEOTIDE SEQUENCE [LARGE SCALE GENOMIC DNA]</scope>
</reference>
<feature type="transmembrane region" description="Helical" evidence="1">
    <location>
        <begin position="176"/>
        <end position="192"/>
    </location>
</feature>
<accession>A0A0G0HRE2</accession>
<evidence type="ECO:0000313" key="3">
    <source>
        <dbReference type="Proteomes" id="UP000034603"/>
    </source>
</evidence>
<evidence type="ECO:0000313" key="2">
    <source>
        <dbReference type="EMBL" id="KKQ44817.1"/>
    </source>
</evidence>
<feature type="transmembrane region" description="Helical" evidence="1">
    <location>
        <begin position="292"/>
        <end position="313"/>
    </location>
</feature>
<dbReference type="AlphaFoldDB" id="A0A0G0HRE2"/>
<gene>
    <name evidence="2" type="ORF">US62_C0021G0008</name>
</gene>
<feature type="transmembrane region" description="Helical" evidence="1">
    <location>
        <begin position="91"/>
        <end position="114"/>
    </location>
</feature>
<feature type="transmembrane region" description="Helical" evidence="1">
    <location>
        <begin position="198"/>
        <end position="215"/>
    </location>
</feature>
<proteinExistence type="predicted"/>
<keyword evidence="1" id="KW-1133">Transmembrane helix</keyword>
<keyword evidence="1" id="KW-0472">Membrane</keyword>
<feature type="transmembrane region" description="Helical" evidence="1">
    <location>
        <begin position="261"/>
        <end position="283"/>
    </location>
</feature>
<feature type="transmembrane region" description="Helical" evidence="1">
    <location>
        <begin position="121"/>
        <end position="139"/>
    </location>
</feature>
<dbReference type="EMBL" id="LBTR01000021">
    <property type="protein sequence ID" value="KKQ44817.1"/>
    <property type="molecule type" value="Genomic_DNA"/>
</dbReference>
<feature type="transmembrane region" description="Helical" evidence="1">
    <location>
        <begin position="358"/>
        <end position="377"/>
    </location>
</feature>
<comment type="caution">
    <text evidence="2">The sequence shown here is derived from an EMBL/GenBank/DDBJ whole genome shotgun (WGS) entry which is preliminary data.</text>
</comment>
<evidence type="ECO:0000256" key="1">
    <source>
        <dbReference type="SAM" id="Phobius"/>
    </source>
</evidence>
<feature type="transmembrane region" description="Helical" evidence="1">
    <location>
        <begin position="319"/>
        <end position="337"/>
    </location>
</feature>
<evidence type="ECO:0008006" key="4">
    <source>
        <dbReference type="Google" id="ProtNLM"/>
    </source>
</evidence>
<sequence>MDELIPKESKTIAAVRAKRLSERLSEARKSIKLKEVWWNTPFIEWVSLLLIFILNAFMVFPFHDFPAIENTFSGPVIPLIGKAISRFGVEYLISLQIVNIFFLTLLPITFYFFVKVVSKRKLIALLSSLILILPYHPFLKARVDASVFGIDAAHIVGLTIIPFALSNLFSFIRSGGYSHLVFAAISSATVALTTPFGFLTYLIIAGILAFSEVLLGSGRLKFTRALVVFLFAGGLISFWYNPAFFFWMLTGPLGEDIRYTISRVIPLSFFTLPVIGTFGYVLFDRKPTLQPVFISSFFLITFVLISVAGGGIFPSHSSRYVYELGLSVALIVSLIFVKLVDFGRINQKLNFKIIPKNVLLNFVTVGFVIFLIVITVTERNSFTLEETQVLGTWDEVEKGDIWKAKEGFSGAHSFLGYTITAITCAALVIMRKFTSQKKIA</sequence>
<feature type="transmembrane region" description="Helical" evidence="1">
    <location>
        <begin position="42"/>
        <end position="62"/>
    </location>
</feature>
<dbReference type="Proteomes" id="UP000034603">
    <property type="component" value="Unassembled WGS sequence"/>
</dbReference>
<feature type="transmembrane region" description="Helical" evidence="1">
    <location>
        <begin position="411"/>
        <end position="430"/>
    </location>
</feature>
<name>A0A0G0HRE2_9BACT</name>
<feature type="transmembrane region" description="Helical" evidence="1">
    <location>
        <begin position="145"/>
        <end position="169"/>
    </location>
</feature>
<protein>
    <recommendedName>
        <fullName evidence="4">Glycosyltransferase RgtA/B/C/D-like domain-containing protein</fullName>
    </recommendedName>
</protein>
<organism evidence="2 3">
    <name type="scientific">Candidatus Woesebacteria bacterium GW2011_GWA1_37_8</name>
    <dbReference type="NCBI Taxonomy" id="1618546"/>
    <lineage>
        <taxon>Bacteria</taxon>
        <taxon>Candidatus Woeseibacteriota</taxon>
    </lineage>
</organism>
<feature type="transmembrane region" description="Helical" evidence="1">
    <location>
        <begin position="227"/>
        <end position="249"/>
    </location>
</feature>
<keyword evidence="1" id="KW-0812">Transmembrane</keyword>